<dbReference type="AlphaFoldDB" id="A0A3R7LIQ5"/>
<accession>A0A3R7LIQ5</accession>
<keyword evidence="2" id="KW-1185">Reference proteome</keyword>
<evidence type="ECO:0000313" key="1">
    <source>
        <dbReference type="EMBL" id="RNF35370.1"/>
    </source>
</evidence>
<sequence length="56" mass="6327">MRAVLRAQLIPCYVITSQEICDKVTNCTENQIMARLSPLTTMRPASHAPWSRPRNG</sequence>
<comment type="caution">
    <text evidence="1">The sequence shown here is derived from an EMBL/GenBank/DDBJ whole genome shotgun (WGS) entry which is preliminary data.</text>
</comment>
<reference evidence="1" key="1">
    <citation type="submission" date="2018-05" db="EMBL/GenBank/DDBJ databases">
        <title>Reclassification of Methylarcula marina and Methylarcula terricola as Paracoccus methylarcula sp.nov., comb.nov. and Paracoccus terricola comb.nov.</title>
        <authorList>
            <person name="Shmareva M.N."/>
            <person name="Doronina N.V."/>
            <person name="Vasilenko O.V."/>
            <person name="Tarlachkov S.V."/>
            <person name="Trotsenko Y.A."/>
        </authorList>
    </citation>
    <scope>NUCLEOTIDE SEQUENCE [LARGE SCALE GENOMIC DNA]</scope>
    <source>
        <strain evidence="1">VKM B-2159</strain>
    </source>
</reference>
<organism evidence="1 2">
    <name type="scientific">Paracoccus methylarcula</name>
    <dbReference type="NCBI Taxonomy" id="72022"/>
    <lineage>
        <taxon>Bacteria</taxon>
        <taxon>Pseudomonadati</taxon>
        <taxon>Pseudomonadota</taxon>
        <taxon>Alphaproteobacteria</taxon>
        <taxon>Rhodobacterales</taxon>
        <taxon>Paracoccaceae</taxon>
        <taxon>Paracoccus</taxon>
    </lineage>
</organism>
<name>A0A3R7LIQ5_9RHOB</name>
<protein>
    <submittedName>
        <fullName evidence="1">Uncharacterized protein</fullName>
    </submittedName>
</protein>
<gene>
    <name evidence="1" type="ORF">A7A09_007220</name>
</gene>
<dbReference type="EMBL" id="PXNQ02000003">
    <property type="protein sequence ID" value="RNF35370.1"/>
    <property type="molecule type" value="Genomic_DNA"/>
</dbReference>
<proteinExistence type="predicted"/>
<dbReference type="Proteomes" id="UP000238137">
    <property type="component" value="Unassembled WGS sequence"/>
</dbReference>
<evidence type="ECO:0000313" key="2">
    <source>
        <dbReference type="Proteomes" id="UP000238137"/>
    </source>
</evidence>